<dbReference type="GO" id="GO:0005829">
    <property type="term" value="C:cytosol"/>
    <property type="evidence" value="ECO:0007669"/>
    <property type="project" value="TreeGrafter"/>
</dbReference>
<sequence length="349" mass="39701">MYPKVIIDPKKYAFNVDYITNLCHRQQLSVMAVSKVFSNDPKLIEVLDRSNVSYIADSKLENLMHMKTTKKKVYLRIPALSEASLVVRYTDMSLNSELVVIDKLNEVAAKMNKRHQIIFMYDLGDLREGVYYKDFSLKDIKHILSLSHIELKGIGTNLTCYGSVIPTFETYEKLKNIKDQIESNFKIKLDIISGGNSSSIPMLMNQTLPPYINNLRIGEALILGRETAYQEKIDHLYEDVITLEVEILEIKDKPSFPEGELGYDAFGQKIEYVDKGMMKRAILGIGRQDVSLNDLYPIKGITFIGSSSDHLIVEIAEGKYHIGDILTFKLKYGGILSLLNSSYVEKTYV</sequence>
<organism evidence="5 6">
    <name type="scientific">Mariniplasma anaerobium</name>
    <dbReference type="NCBI Taxonomy" id="2735436"/>
    <lineage>
        <taxon>Bacteria</taxon>
        <taxon>Bacillati</taxon>
        <taxon>Mycoplasmatota</taxon>
        <taxon>Mollicutes</taxon>
        <taxon>Acholeplasmatales</taxon>
        <taxon>Acholeplasmataceae</taxon>
        <taxon>Mariniplasma</taxon>
    </lineage>
</organism>
<comment type="cofactor">
    <cofactor evidence="1">
        <name>pyridoxal 5'-phosphate</name>
        <dbReference type="ChEBI" id="CHEBI:597326"/>
    </cofactor>
</comment>
<dbReference type="Pfam" id="PF01168">
    <property type="entry name" value="Ala_racemase_N"/>
    <property type="match status" value="1"/>
</dbReference>
<evidence type="ECO:0000259" key="4">
    <source>
        <dbReference type="Pfam" id="PF01168"/>
    </source>
</evidence>
<dbReference type="SUPFAM" id="SSF51419">
    <property type="entry name" value="PLP-binding barrel"/>
    <property type="match status" value="1"/>
</dbReference>
<dbReference type="InterPro" id="IPR001608">
    <property type="entry name" value="Ala_racemase_N"/>
</dbReference>
<dbReference type="GO" id="GO:0030170">
    <property type="term" value="F:pyridoxal phosphate binding"/>
    <property type="evidence" value="ECO:0007669"/>
    <property type="project" value="TreeGrafter"/>
</dbReference>
<dbReference type="Proteomes" id="UP000620133">
    <property type="component" value="Chromosome"/>
</dbReference>
<gene>
    <name evidence="5" type="ORF">MPAN_008620</name>
</gene>
<keyword evidence="6" id="KW-1185">Reference proteome</keyword>
<protein>
    <submittedName>
        <fullName evidence="5">Alanine racemase</fullName>
    </submittedName>
</protein>
<evidence type="ECO:0000313" key="5">
    <source>
        <dbReference type="EMBL" id="BCR35969.1"/>
    </source>
</evidence>
<keyword evidence="2" id="KW-0663">Pyridoxal phosphate</keyword>
<accession>A0A7U9TLJ9</accession>
<dbReference type="CDD" id="cd06815">
    <property type="entry name" value="PLPDE_III_AR_like_1"/>
    <property type="match status" value="1"/>
</dbReference>
<dbReference type="InterPro" id="IPR000821">
    <property type="entry name" value="Ala_racemase"/>
</dbReference>
<dbReference type="Gene3D" id="3.20.20.10">
    <property type="entry name" value="Alanine racemase"/>
    <property type="match status" value="1"/>
</dbReference>
<dbReference type="PANTHER" id="PTHR30511:SF3">
    <property type="entry name" value="LYSINE RACEMASE"/>
    <property type="match status" value="1"/>
</dbReference>
<evidence type="ECO:0000256" key="1">
    <source>
        <dbReference type="ARBA" id="ARBA00001933"/>
    </source>
</evidence>
<dbReference type="RefSeq" id="WP_176239812.1">
    <property type="nucleotide sequence ID" value="NZ_AP024412.1"/>
</dbReference>
<proteinExistence type="predicted"/>
<feature type="domain" description="Alanine racemase N-terminal" evidence="4">
    <location>
        <begin position="7"/>
        <end position="222"/>
    </location>
</feature>
<reference evidence="5" key="1">
    <citation type="submission" date="2021-01" db="EMBL/GenBank/DDBJ databases">
        <title>Draft genome sequence of Acholeplasmataceae bacterium strain Mahy22.</title>
        <authorList>
            <person name="Watanabe M."/>
            <person name="Kojima H."/>
            <person name="Fukui M."/>
        </authorList>
    </citation>
    <scope>NUCLEOTIDE SEQUENCE</scope>
    <source>
        <strain evidence="5">Mahy22</strain>
    </source>
</reference>
<keyword evidence="3" id="KW-0413">Isomerase</keyword>
<dbReference type="KEGG" id="manr:MPAN_008620"/>
<dbReference type="EMBL" id="AP024412">
    <property type="protein sequence ID" value="BCR35969.1"/>
    <property type="molecule type" value="Genomic_DNA"/>
</dbReference>
<evidence type="ECO:0000313" key="6">
    <source>
        <dbReference type="Proteomes" id="UP000620133"/>
    </source>
</evidence>
<dbReference type="GO" id="GO:0008784">
    <property type="term" value="F:alanine racemase activity"/>
    <property type="evidence" value="ECO:0007669"/>
    <property type="project" value="TreeGrafter"/>
</dbReference>
<dbReference type="PANTHER" id="PTHR30511">
    <property type="entry name" value="ALANINE RACEMASE"/>
    <property type="match status" value="1"/>
</dbReference>
<evidence type="ECO:0000256" key="3">
    <source>
        <dbReference type="ARBA" id="ARBA00023235"/>
    </source>
</evidence>
<dbReference type="InterPro" id="IPR029066">
    <property type="entry name" value="PLP-binding_barrel"/>
</dbReference>
<evidence type="ECO:0000256" key="2">
    <source>
        <dbReference type="ARBA" id="ARBA00022898"/>
    </source>
</evidence>
<name>A0A7U9TLJ9_9MOLU</name>
<dbReference type="AlphaFoldDB" id="A0A7U9TLJ9"/>